<evidence type="ECO:0000313" key="1">
    <source>
        <dbReference type="EMBL" id="OEJ14780.1"/>
    </source>
</evidence>
<dbReference type="EMBL" id="MDCO01000009">
    <property type="protein sequence ID" value="OEJ14780.1"/>
    <property type="molecule type" value="Genomic_DNA"/>
</dbReference>
<name>A0A1E5NF25_9SPIR</name>
<gene>
    <name evidence="1" type="ORF">BFL38_08050</name>
</gene>
<dbReference type="Proteomes" id="UP000095247">
    <property type="component" value="Unassembled WGS sequence"/>
</dbReference>
<reference evidence="1 2" key="1">
    <citation type="submission" date="2016-08" db="EMBL/GenBank/DDBJ databases">
        <title>Characterization and recognition of Brachyspira hampsonii sp. nov., a novel intestinal spirochete that is pathogenic to pigs.</title>
        <authorList>
            <person name="Mirajkar N."/>
            <person name="La T."/>
            <person name="Phillips N."/>
            <person name="Hampson D."/>
            <person name="Gebhart C."/>
        </authorList>
    </citation>
    <scope>NUCLEOTIDE SEQUENCE [LARGE SCALE GENOMIC DNA]</scope>
    <source>
        <strain evidence="1 2">P280/1</strain>
    </source>
</reference>
<evidence type="ECO:0000313" key="2">
    <source>
        <dbReference type="Proteomes" id="UP000095247"/>
    </source>
</evidence>
<protein>
    <submittedName>
        <fullName evidence="1">Uncharacterized protein</fullName>
    </submittedName>
</protein>
<dbReference type="RefSeq" id="WP_069726283.1">
    <property type="nucleotide sequence ID" value="NZ_MDCO01000009.1"/>
</dbReference>
<dbReference type="AlphaFoldDB" id="A0A1E5NF25"/>
<sequence>MQRALKYILKSSKYERIILLEILGYLYILEAKEEREYRYTELSEKLMNWRGGDSYNKINARNIFGNYLSI</sequence>
<organism evidence="1 2">
    <name type="scientific">Brachyspira hampsonii</name>
    <dbReference type="NCBI Taxonomy" id="1287055"/>
    <lineage>
        <taxon>Bacteria</taxon>
        <taxon>Pseudomonadati</taxon>
        <taxon>Spirochaetota</taxon>
        <taxon>Spirochaetia</taxon>
        <taxon>Brachyspirales</taxon>
        <taxon>Brachyspiraceae</taxon>
        <taxon>Brachyspira</taxon>
    </lineage>
</organism>
<proteinExistence type="predicted"/>
<accession>A0A1E5NF25</accession>
<comment type="caution">
    <text evidence="1">The sequence shown here is derived from an EMBL/GenBank/DDBJ whole genome shotgun (WGS) entry which is preliminary data.</text>
</comment>